<protein>
    <submittedName>
        <fullName evidence="2">Uncharacterized protein</fullName>
    </submittedName>
</protein>
<feature type="region of interest" description="Disordered" evidence="1">
    <location>
        <begin position="21"/>
        <end position="51"/>
    </location>
</feature>
<proteinExistence type="predicted"/>
<comment type="caution">
    <text evidence="2">The sequence shown here is derived from an EMBL/GenBank/DDBJ whole genome shotgun (WGS) entry which is preliminary data.</text>
</comment>
<evidence type="ECO:0000256" key="1">
    <source>
        <dbReference type="SAM" id="MobiDB-lite"/>
    </source>
</evidence>
<dbReference type="AlphaFoldDB" id="A0AAV7QUU9"/>
<gene>
    <name evidence="2" type="ORF">NDU88_010583</name>
</gene>
<reference evidence="2" key="1">
    <citation type="journal article" date="2022" name="bioRxiv">
        <title>Sequencing and chromosome-scale assembly of the giantPleurodeles waltlgenome.</title>
        <authorList>
            <person name="Brown T."/>
            <person name="Elewa A."/>
            <person name="Iarovenko S."/>
            <person name="Subramanian E."/>
            <person name="Araus A.J."/>
            <person name="Petzold A."/>
            <person name="Susuki M."/>
            <person name="Suzuki K.-i.T."/>
            <person name="Hayashi T."/>
            <person name="Toyoda A."/>
            <person name="Oliveira C."/>
            <person name="Osipova E."/>
            <person name="Leigh N.D."/>
            <person name="Simon A."/>
            <person name="Yun M.H."/>
        </authorList>
    </citation>
    <scope>NUCLEOTIDE SEQUENCE</scope>
    <source>
        <strain evidence="2">20211129_DDA</strain>
        <tissue evidence="2">Liver</tissue>
    </source>
</reference>
<sequence>MEDNTQLVLRIDGAVQPCGREGSSLRCELSSSEPSDMENNQHNSQGERAGQRGARVVAGQYLGLHALQATGMSKAEQLLASVSRACSQPDYGQGIYTDECVLTDVSVAVCSGGRIDSLYLLKTEFVYEG</sequence>
<organism evidence="2 3">
    <name type="scientific">Pleurodeles waltl</name>
    <name type="common">Iberian ribbed newt</name>
    <dbReference type="NCBI Taxonomy" id="8319"/>
    <lineage>
        <taxon>Eukaryota</taxon>
        <taxon>Metazoa</taxon>
        <taxon>Chordata</taxon>
        <taxon>Craniata</taxon>
        <taxon>Vertebrata</taxon>
        <taxon>Euteleostomi</taxon>
        <taxon>Amphibia</taxon>
        <taxon>Batrachia</taxon>
        <taxon>Caudata</taxon>
        <taxon>Salamandroidea</taxon>
        <taxon>Salamandridae</taxon>
        <taxon>Pleurodelinae</taxon>
        <taxon>Pleurodeles</taxon>
    </lineage>
</organism>
<name>A0AAV7QUU9_PLEWA</name>
<evidence type="ECO:0000313" key="2">
    <source>
        <dbReference type="EMBL" id="KAJ1144282.1"/>
    </source>
</evidence>
<accession>A0AAV7QUU9</accession>
<dbReference type="EMBL" id="JANPWB010000010">
    <property type="protein sequence ID" value="KAJ1144282.1"/>
    <property type="molecule type" value="Genomic_DNA"/>
</dbReference>
<dbReference type="Proteomes" id="UP001066276">
    <property type="component" value="Chromosome 6"/>
</dbReference>
<evidence type="ECO:0000313" key="3">
    <source>
        <dbReference type="Proteomes" id="UP001066276"/>
    </source>
</evidence>
<feature type="compositionally biased region" description="Polar residues" evidence="1">
    <location>
        <begin position="29"/>
        <end position="46"/>
    </location>
</feature>
<keyword evidence="3" id="KW-1185">Reference proteome</keyword>